<accession>A0ABT6T1Z9</accession>
<dbReference type="EMBL" id="JASCIS010000029">
    <property type="protein sequence ID" value="MDI3421893.1"/>
    <property type="molecule type" value="Genomic_DNA"/>
</dbReference>
<dbReference type="Proteomes" id="UP001237105">
    <property type="component" value="Unassembled WGS sequence"/>
</dbReference>
<name>A0ABT6T1Z9_9ACTN</name>
<dbReference type="InterPro" id="IPR011990">
    <property type="entry name" value="TPR-like_helical_dom_sf"/>
</dbReference>
<reference evidence="1 2" key="1">
    <citation type="submission" date="2023-05" db="EMBL/GenBank/DDBJ databases">
        <title>Draft genome sequence of Streptomyces sp. B-S-A12 isolated from a cave soil in Thailand.</title>
        <authorList>
            <person name="Chamroensaksri N."/>
            <person name="Muangham S."/>
        </authorList>
    </citation>
    <scope>NUCLEOTIDE SEQUENCE [LARGE SCALE GENOMIC DNA]</scope>
    <source>
        <strain evidence="1 2">B-S-A12</strain>
    </source>
</reference>
<organism evidence="1 2">
    <name type="scientific">Streptomyces luteolus</name>
    <dbReference type="NCBI Taxonomy" id="3043615"/>
    <lineage>
        <taxon>Bacteria</taxon>
        <taxon>Bacillati</taxon>
        <taxon>Actinomycetota</taxon>
        <taxon>Actinomycetes</taxon>
        <taxon>Kitasatosporales</taxon>
        <taxon>Streptomycetaceae</taxon>
        <taxon>Streptomyces</taxon>
    </lineage>
</organism>
<evidence type="ECO:0000313" key="2">
    <source>
        <dbReference type="Proteomes" id="UP001237105"/>
    </source>
</evidence>
<dbReference type="SUPFAM" id="SSF48452">
    <property type="entry name" value="TPR-like"/>
    <property type="match status" value="1"/>
</dbReference>
<evidence type="ECO:0000313" key="1">
    <source>
        <dbReference type="EMBL" id="MDI3421893.1"/>
    </source>
</evidence>
<protein>
    <submittedName>
        <fullName evidence="1">Tat pathway signal protein</fullName>
    </submittedName>
</protein>
<dbReference type="Gene3D" id="1.25.40.10">
    <property type="entry name" value="Tetratricopeptide repeat domain"/>
    <property type="match status" value="1"/>
</dbReference>
<comment type="caution">
    <text evidence="1">The sequence shown here is derived from an EMBL/GenBank/DDBJ whole genome shotgun (WGS) entry which is preliminary data.</text>
</comment>
<proteinExistence type="predicted"/>
<gene>
    <name evidence="1" type="ORF">QIT00_25630</name>
</gene>
<sequence>MARERNVALAALLREAGWSQPQAAAAVARVGAECGVRELEAISRSHISMWVLGTKPSGRAPHILRETLSRRLGRRLTLADLGLEEEPTGTTDTGTDWSVDPLTALAELGSDDLDMHRRKLLATAAYSAAGLALPTISWWAAAPAAAANRRPASSRSVTQADADDVRDLTVYYSARDQQRGGATGRKALASHLLDEAVPLLSGRFRTDQLRRDTYSAVAEMTYLAGWMAFDASEHRTAQRYLTIAARIAAEAGDGPLGGHILRALAHQAVDLGHPRRALVLADASMSRDRYGQASHREKALLAIVHARALAADGDRAGTLAAISRAERDLARADTKAPARVSFFQDASLAHETACALRDMGQPLDAEIHFKRSVATRRRQQYARTHSVTLGYLGAVQVQQGRLDEACATWSQALDAMTGVQSGRARDVIVRIQSDLSPVRQRGGRHVTELDHRARNMLRAIG</sequence>
<dbReference type="RefSeq" id="WP_282537752.1">
    <property type="nucleotide sequence ID" value="NZ_JASCIS010000029.1"/>
</dbReference>
<keyword evidence="2" id="KW-1185">Reference proteome</keyword>